<dbReference type="EMBL" id="JAGYWB010000010">
    <property type="protein sequence ID" value="KAI0506982.1"/>
    <property type="molecule type" value="Genomic_DNA"/>
</dbReference>
<evidence type="ECO:0000256" key="1">
    <source>
        <dbReference type="SAM" id="MobiDB-lite"/>
    </source>
</evidence>
<keyword evidence="4" id="KW-1185">Reference proteome</keyword>
<feature type="compositionally biased region" description="Polar residues" evidence="1">
    <location>
        <begin position="436"/>
        <end position="457"/>
    </location>
</feature>
<comment type="caution">
    <text evidence="3">The sequence shown here is derived from an EMBL/GenBank/DDBJ whole genome shotgun (WGS) entry which is preliminary data.</text>
</comment>
<dbReference type="GO" id="GO:0051321">
    <property type="term" value="P:meiotic cell cycle"/>
    <property type="evidence" value="ECO:0007669"/>
    <property type="project" value="InterPro"/>
</dbReference>
<evidence type="ECO:0000259" key="2">
    <source>
        <dbReference type="Pfam" id="PF20435"/>
    </source>
</evidence>
<dbReference type="Proteomes" id="UP000829196">
    <property type="component" value="Unassembled WGS sequence"/>
</dbReference>
<evidence type="ECO:0000313" key="3">
    <source>
        <dbReference type="EMBL" id="KAI0506982.1"/>
    </source>
</evidence>
<dbReference type="Pfam" id="PF20435">
    <property type="entry name" value="ASY3-like"/>
    <property type="match status" value="2"/>
</dbReference>
<feature type="region of interest" description="Disordered" evidence="1">
    <location>
        <begin position="226"/>
        <end position="262"/>
    </location>
</feature>
<feature type="region of interest" description="Disordered" evidence="1">
    <location>
        <begin position="482"/>
        <end position="546"/>
    </location>
</feature>
<feature type="compositionally biased region" description="Polar residues" evidence="1">
    <location>
        <begin position="490"/>
        <end position="500"/>
    </location>
</feature>
<feature type="domain" description="Meiosis-specific protein ASY3-like coiled-coil" evidence="2">
    <location>
        <begin position="673"/>
        <end position="845"/>
    </location>
</feature>
<dbReference type="PANTHER" id="PTHR36027">
    <property type="entry name" value="MEIOSIS-SPECIFIC PROTEIN ASY3"/>
    <property type="match status" value="1"/>
</dbReference>
<dbReference type="PANTHER" id="PTHR36027:SF1">
    <property type="entry name" value="MEIOSIS-SPECIFIC PROTEIN ASY3"/>
    <property type="match status" value="1"/>
</dbReference>
<feature type="domain" description="Meiosis-specific protein ASY3-like coiled-coil" evidence="2">
    <location>
        <begin position="179"/>
        <end position="282"/>
    </location>
</feature>
<feature type="region of interest" description="Disordered" evidence="1">
    <location>
        <begin position="563"/>
        <end position="616"/>
    </location>
</feature>
<dbReference type="InterPro" id="IPR037731">
    <property type="entry name" value="ASY3-like"/>
</dbReference>
<reference evidence="3" key="1">
    <citation type="journal article" date="2022" name="Front. Genet.">
        <title>Chromosome-Scale Assembly of the Dendrobium nobile Genome Provides Insights Into the Molecular Mechanism of the Biosynthesis of the Medicinal Active Ingredient of Dendrobium.</title>
        <authorList>
            <person name="Xu Q."/>
            <person name="Niu S.-C."/>
            <person name="Li K.-L."/>
            <person name="Zheng P.-J."/>
            <person name="Zhang X.-J."/>
            <person name="Jia Y."/>
            <person name="Liu Y."/>
            <person name="Niu Y.-X."/>
            <person name="Yu L.-H."/>
            <person name="Chen D.-F."/>
            <person name="Zhang G.-Q."/>
        </authorList>
    </citation>
    <scope>NUCLEOTIDE SEQUENCE</scope>
    <source>
        <tissue evidence="3">Leaf</tissue>
    </source>
</reference>
<name>A0A8T3B8M5_DENNO</name>
<dbReference type="OrthoDB" id="751607at2759"/>
<proteinExistence type="predicted"/>
<dbReference type="InterPro" id="IPR046845">
    <property type="entry name" value="ASY3-like_CC"/>
</dbReference>
<protein>
    <recommendedName>
        <fullName evidence="2">Meiosis-specific protein ASY3-like coiled-coil domain-containing protein</fullName>
    </recommendedName>
</protein>
<gene>
    <name evidence="3" type="ORF">KFK09_013100</name>
</gene>
<feature type="region of interest" description="Disordered" evidence="1">
    <location>
        <begin position="435"/>
        <end position="457"/>
    </location>
</feature>
<organism evidence="3 4">
    <name type="scientific">Dendrobium nobile</name>
    <name type="common">Orchid</name>
    <dbReference type="NCBI Taxonomy" id="94219"/>
    <lineage>
        <taxon>Eukaryota</taxon>
        <taxon>Viridiplantae</taxon>
        <taxon>Streptophyta</taxon>
        <taxon>Embryophyta</taxon>
        <taxon>Tracheophyta</taxon>
        <taxon>Spermatophyta</taxon>
        <taxon>Magnoliopsida</taxon>
        <taxon>Liliopsida</taxon>
        <taxon>Asparagales</taxon>
        <taxon>Orchidaceae</taxon>
        <taxon>Epidendroideae</taxon>
        <taxon>Malaxideae</taxon>
        <taxon>Dendrobiinae</taxon>
        <taxon>Dendrobium</taxon>
    </lineage>
</organism>
<feature type="compositionally biased region" description="Polar residues" evidence="1">
    <location>
        <begin position="509"/>
        <end position="539"/>
    </location>
</feature>
<accession>A0A8T3B8M5</accession>
<evidence type="ECO:0000313" key="4">
    <source>
        <dbReference type="Proteomes" id="UP000829196"/>
    </source>
</evidence>
<sequence length="849" mass="94287">MAFEGFLHRVDLEEVGRSDCRSLDSNQHQSGRSAKASIGITVEKSPTVASGVGKKDAPALHSADIHSSEKGMGVGDQSRPHGEVNSEITKVELKGQKNSECLPSRSSCCKTSNADASKFYLNQLPVLPSVVSRHKKVYEHDREQRGDAYIDQGLTFVSMKKTNLLDQEIGGEPTVQPYKSTTDGLKMKLWEILGGAPSQKENSINSKNIDMGKENVCVEYNRGLQKGRAARTKPSSDPIEIDSDSPNQTIRRPATRSMTRKKISVKIGKKLDDALNNGKKPLSSTCSDCKLKAKENLKGSDHENILFSFGRDDQGMQNQSAYAKSEADIEFRKISGSVSDIIPNVQTNFKCKDKEDIFSFALAVGNKRTSVKSANAQFEKLNEKRNAAIEKEAIYVPNLSCSKSTLQKNEKNKSFPSAKVLQSMNDIEISPCMSCPSKTQSLQPKTAQNDSQNSQMNAQNLSGIPFVLEAVACKNTQSSLLKKEKRSCGPVNSSAMSKFASQHDKATRSPVTSSADTADDLQSPTLAGKVTTTTSSRPSNEIVGSPLQSRKIEFTWNFNNSDIMDNKSRSGGSGTNTESSDDTKEVYESREEDSTFMDGNETKEQLSLSPKARHDSDSFGAEELKIKGFRQTRKWFPSVDNLDKTPLKLHKRRRVHGPKDAKFSEGDETNELQSVEDSLARAVSQLALALRRINSKIQLHTNKKSCEIISAVAEKIKQQLQDFDSKIQEDMGKFSAASKSKRKHLESRFEEHQERLGLIHEKYKEDFNHQLLNCSSTLEELEAQNVEIKVTSDRQKVLHRKLLLQIEETMKDQLNVAETSITAIRKDARKRLNSLKFALKEWLSDGAIS</sequence>
<feature type="compositionally biased region" description="Basic and acidic residues" evidence="1">
    <location>
        <begin position="581"/>
        <end position="593"/>
    </location>
</feature>
<dbReference type="AlphaFoldDB" id="A0A8T3B8M5"/>